<dbReference type="PROSITE" id="PS51257">
    <property type="entry name" value="PROKAR_LIPOPROTEIN"/>
    <property type="match status" value="1"/>
</dbReference>
<dbReference type="HOGENOM" id="CLU_1303445_0_0_6"/>
<sequence>MKTIKMITAVMLAVSVSSCMATSKKPLNISDDDWAAMSDEMKLYAYERQAQLDAQYNAELQRQQSAPTPVMPESLTGSTADSYGQRVQCTLNGEARIGGKWRKAEPFGFDIGRAESVEFDLYSGNHSSFGTATFDGVNVQACGTTNLPSYCVRIAATAHQLDRGGISQSVSSSHFFRGEMTCSLADRPTRR</sequence>
<evidence type="ECO:0008006" key="5">
    <source>
        <dbReference type="Google" id="ProtNLM"/>
    </source>
</evidence>
<dbReference type="Proteomes" id="UP000005380">
    <property type="component" value="Chromosome"/>
</dbReference>
<evidence type="ECO:0000313" key="4">
    <source>
        <dbReference type="Proteomes" id="UP000005380"/>
    </source>
</evidence>
<feature type="region of interest" description="Disordered" evidence="1">
    <location>
        <begin position="60"/>
        <end position="79"/>
    </location>
</feature>
<dbReference type="STRING" id="717772.THIAE_06270"/>
<reference evidence="3 4" key="1">
    <citation type="submission" date="2013-12" db="EMBL/GenBank/DDBJ databases">
        <authorList>
            <consortium name="DOE Joint Genome Institute"/>
            <person name="Kappler U."/>
            <person name="Huntemann M."/>
            <person name="Han J."/>
            <person name="Chen A."/>
            <person name="Kyrpides N."/>
            <person name="Mavromatis K."/>
            <person name="Markowitz V."/>
            <person name="Palaniappan K."/>
            <person name="Ivanova N."/>
            <person name="Schaumberg A."/>
            <person name="Pati A."/>
            <person name="Liolios K."/>
            <person name="Nordberg H.P."/>
            <person name="Cantor M.N."/>
            <person name="Hua S.X."/>
            <person name="Woyke T."/>
        </authorList>
    </citation>
    <scope>NUCLEOTIDE SEQUENCE [LARGE SCALE GENOMIC DNA]</scope>
    <source>
        <strain evidence="4">AL2</strain>
    </source>
</reference>
<dbReference type="InParanoid" id="W0DUP2"/>
<evidence type="ECO:0000256" key="1">
    <source>
        <dbReference type="SAM" id="MobiDB-lite"/>
    </source>
</evidence>
<keyword evidence="4" id="KW-1185">Reference proteome</keyword>
<evidence type="ECO:0000256" key="2">
    <source>
        <dbReference type="SAM" id="SignalP"/>
    </source>
</evidence>
<dbReference type="KEGG" id="tao:THIAE_06270"/>
<feature type="chain" id="PRO_5004787286" description="Lipoprotein" evidence="2">
    <location>
        <begin position="22"/>
        <end position="191"/>
    </location>
</feature>
<dbReference type="RefSeq" id="WP_006459408.1">
    <property type="nucleotide sequence ID" value="NZ_CP007030.1"/>
</dbReference>
<protein>
    <recommendedName>
        <fullName evidence="5">Lipoprotein</fullName>
    </recommendedName>
</protein>
<proteinExistence type="predicted"/>
<accession>W0DUP2</accession>
<evidence type="ECO:0000313" key="3">
    <source>
        <dbReference type="EMBL" id="AHF02310.1"/>
    </source>
</evidence>
<organism evidence="3 4">
    <name type="scientific">Thiomicrospira aerophila AL3</name>
    <dbReference type="NCBI Taxonomy" id="717772"/>
    <lineage>
        <taxon>Bacteria</taxon>
        <taxon>Pseudomonadati</taxon>
        <taxon>Pseudomonadota</taxon>
        <taxon>Gammaproteobacteria</taxon>
        <taxon>Thiotrichales</taxon>
        <taxon>Piscirickettsiaceae</taxon>
        <taxon>Thiomicrospira</taxon>
    </lineage>
</organism>
<dbReference type="AlphaFoldDB" id="W0DUP2"/>
<gene>
    <name evidence="3" type="ORF">THIAE_06270</name>
</gene>
<keyword evidence="2" id="KW-0732">Signal</keyword>
<dbReference type="EMBL" id="CP007030">
    <property type="protein sequence ID" value="AHF02310.1"/>
    <property type="molecule type" value="Genomic_DNA"/>
</dbReference>
<feature type="signal peptide" evidence="2">
    <location>
        <begin position="1"/>
        <end position="21"/>
    </location>
</feature>
<name>W0DUP2_9GAMM</name>
<dbReference type="OrthoDB" id="6118580at2"/>